<reference evidence="2 3" key="1">
    <citation type="submission" date="2018-05" db="EMBL/GenBank/DDBJ databases">
        <title>Complete Genome Sequences of Extremely Thermoacidophilic, Metal-Mobilizing Type-Strain Members of the Archaeal Family Sulfolobaceae: Acidianus brierleyi DSM-1651T, Acidianus sulfidivorans DSM-18786T, Metallosphaera hakonensis DSM-7519T, and Metallosphaera prunae DSM-10039T.</title>
        <authorList>
            <person name="Counts J.A."/>
            <person name="Kelly R.M."/>
        </authorList>
    </citation>
    <scope>NUCLEOTIDE SEQUENCE [LARGE SCALE GENOMIC DNA]</scope>
    <source>
        <strain evidence="2 3">JP7</strain>
    </source>
</reference>
<evidence type="ECO:0000256" key="1">
    <source>
        <dbReference type="SAM" id="Phobius"/>
    </source>
</evidence>
<name>A0A2U9IK02_9CREN</name>
<evidence type="ECO:0008006" key="4">
    <source>
        <dbReference type="Google" id="ProtNLM"/>
    </source>
</evidence>
<keyword evidence="1" id="KW-0812">Transmembrane</keyword>
<dbReference type="Pfam" id="PF05317">
    <property type="entry name" value="Thermopsin"/>
    <property type="match status" value="1"/>
</dbReference>
<dbReference type="EMBL" id="CP029288">
    <property type="protein sequence ID" value="AWR96358.1"/>
    <property type="molecule type" value="Genomic_DNA"/>
</dbReference>
<evidence type="ECO:0000313" key="2">
    <source>
        <dbReference type="EMBL" id="AWR96358.1"/>
    </source>
</evidence>
<dbReference type="AlphaFoldDB" id="A0A2U9IK02"/>
<keyword evidence="1" id="KW-1133">Transmembrane helix</keyword>
<dbReference type="InterPro" id="IPR007981">
    <property type="entry name" value="Peptidase_A5"/>
</dbReference>
<gene>
    <name evidence="2" type="ORF">DFR86_01535</name>
</gene>
<dbReference type="Proteomes" id="UP000248410">
    <property type="component" value="Chromosome"/>
</dbReference>
<accession>A0A2U9IK02</accession>
<dbReference type="RefSeq" id="WP_110379248.1">
    <property type="nucleotide sequence ID" value="NZ_CP029288.2"/>
</dbReference>
<evidence type="ECO:0000313" key="3">
    <source>
        <dbReference type="Proteomes" id="UP000248410"/>
    </source>
</evidence>
<feature type="transmembrane region" description="Helical" evidence="1">
    <location>
        <begin position="912"/>
        <end position="930"/>
    </location>
</feature>
<keyword evidence="1" id="KW-0472">Membrane</keyword>
<dbReference type="OrthoDB" id="28853at2157"/>
<proteinExistence type="predicted"/>
<keyword evidence="3" id="KW-1185">Reference proteome</keyword>
<sequence length="936" mass="105883">MLRSLLALVFLLLVIFPSLALDNASYHVLQRQSALAPEPNTKAPYIIFPFLYRYVSIGSDQQLIVITNFSSTYILSVFTPIQFEYWVLGDSCDSEYSIPVSNGTYYIPLPKGEYVVTVNDAINASPNDIKLIIGSLDFYSIFYSTRDSVSTGIASYGFYNYSGHLYPYTIKTSAIMGYFNISSISTKNDLASLQLNSVLEVKGNVDEEFWLQNAILFNIYDSYYSVTDEVWNFSSYLANISSVKGNGNIGTFNYRTYYSYTPPYYSYVYYSLPLAGYLIENVSVVQGKGVYISFGYVIIQSGKLIPPVVNYYDKVFIDCPNVKSANIVVKPNFTGSLNPYDVELVFGGYYPSSDAIFTSLQAKLSLMYNDSGKWSAFPSLMSYGLNTLETSQNIHTVIKNGIINVVSGSSSNGFLTNKGTLHIPGFTFVNESGKVFYITSPFSVNIHKYIIHGEINYTLAKIMLYENGTEKVIQDGYIVQPNNNWFEEIYIIPYYIPYDLVTIVYPNGTVSEWVRNDSSIVLPRIINVSSVERYVLNSSMVVQIVSPSVIRPKYVLQYLVTIVYPTGRVVGWYDNGSTITFPRVINVSSVERYVLNSSMIMHIVSSGIIRPSYMLQYFVTIVYPNGTVSEWVRNDSSISLPRVINVSSVERYVLNSSMIMHIISPGVIVPSYILQYFVTIVYPTGRVVGWYDNGSTITFPRVINVSSVERYVLNSSMVVQIVSPSVIRPKYVLQYLVTIVYPTGRVVGWYDNGSTITFPRVINLTKELFTLVSPASIIVVKSMNLYPTYLVSYLEKIILPNGTILEYIQKGKYIVLPSIIQVNKYERYVLNSTQRLFVNASETIKPFYILQYLVKINGHSEWINKGEKITIEAFTTPFFLVKWIGNIHVFNGETITVNQPIDIKEEKVLNPLDYLLVAIAILIIAIVLYIKKFKHK</sequence>
<dbReference type="KEGG" id="asul:DFR86_01535"/>
<dbReference type="GeneID" id="36836610"/>
<organism evidence="2 3">
    <name type="scientific">Acidianus sulfidivorans JP7</name>
    <dbReference type="NCBI Taxonomy" id="619593"/>
    <lineage>
        <taxon>Archaea</taxon>
        <taxon>Thermoproteota</taxon>
        <taxon>Thermoprotei</taxon>
        <taxon>Sulfolobales</taxon>
        <taxon>Sulfolobaceae</taxon>
        <taxon>Acidianus</taxon>
    </lineage>
</organism>
<protein>
    <recommendedName>
        <fullName evidence="4">Thermopsin</fullName>
    </recommendedName>
</protein>